<dbReference type="EMBL" id="AVCI01000001">
    <property type="protein sequence ID" value="KFN44893.1"/>
    <property type="molecule type" value="Genomic_DNA"/>
</dbReference>
<dbReference type="AlphaFoldDB" id="A0A091AX78"/>
<dbReference type="Pfam" id="PF14347">
    <property type="entry name" value="DUF4399"/>
    <property type="match status" value="1"/>
</dbReference>
<feature type="domain" description="DUF4399" evidence="2">
    <location>
        <begin position="55"/>
        <end position="143"/>
    </location>
</feature>
<keyword evidence="1" id="KW-0732">Signal</keyword>
<dbReference type="RefSeq" id="WP_245559042.1">
    <property type="nucleotide sequence ID" value="NZ_ATVD01000002.1"/>
</dbReference>
<evidence type="ECO:0000313" key="3">
    <source>
        <dbReference type="EMBL" id="KFN44893.1"/>
    </source>
</evidence>
<dbReference type="InterPro" id="IPR025512">
    <property type="entry name" value="DUF4399"/>
</dbReference>
<feature type="signal peptide" evidence="1">
    <location>
        <begin position="1"/>
        <end position="24"/>
    </location>
</feature>
<sequence>MNRMSHRVLGLSLLSLALVGTAVADGLPRSPSAPDAEVYFISPKSGSVISGEVTIRFGLRGMGVAPAGTQVENTGHHHLIIDSPLPDLNQPIPMDDKHLHFGKGQTEVTLKLPAGKHTLQLVFADGSHVPHTPPLVSEQIRLTTVGH</sequence>
<organism evidence="3 4">
    <name type="scientific">Arenimonas oryziterrae DSM 21050 = YC6267</name>
    <dbReference type="NCBI Taxonomy" id="1121015"/>
    <lineage>
        <taxon>Bacteria</taxon>
        <taxon>Pseudomonadati</taxon>
        <taxon>Pseudomonadota</taxon>
        <taxon>Gammaproteobacteria</taxon>
        <taxon>Lysobacterales</taxon>
        <taxon>Lysobacteraceae</taxon>
        <taxon>Arenimonas</taxon>
    </lineage>
</organism>
<name>A0A091AX78_9GAMM</name>
<dbReference type="eggNOG" id="COG3794">
    <property type="taxonomic scope" value="Bacteria"/>
</dbReference>
<dbReference type="Proteomes" id="UP000029385">
    <property type="component" value="Unassembled WGS sequence"/>
</dbReference>
<accession>A0A091AX78</accession>
<keyword evidence="4" id="KW-1185">Reference proteome</keyword>
<protein>
    <recommendedName>
        <fullName evidence="2">DUF4399 domain-containing protein</fullName>
    </recommendedName>
</protein>
<evidence type="ECO:0000256" key="1">
    <source>
        <dbReference type="SAM" id="SignalP"/>
    </source>
</evidence>
<proteinExistence type="predicted"/>
<gene>
    <name evidence="3" type="ORF">N789_02420</name>
</gene>
<dbReference type="STRING" id="1121015.GCA_000420545_01428"/>
<reference evidence="3 4" key="1">
    <citation type="submission" date="2013-09" db="EMBL/GenBank/DDBJ databases">
        <title>Genome sequencing of Arenimonas oryziterrae.</title>
        <authorList>
            <person name="Chen F."/>
            <person name="Wang G."/>
        </authorList>
    </citation>
    <scope>NUCLEOTIDE SEQUENCE [LARGE SCALE GENOMIC DNA]</scope>
    <source>
        <strain evidence="3 4">YC6267</strain>
    </source>
</reference>
<feature type="chain" id="PRO_5001868874" description="DUF4399 domain-containing protein" evidence="1">
    <location>
        <begin position="25"/>
        <end position="147"/>
    </location>
</feature>
<comment type="caution">
    <text evidence="3">The sequence shown here is derived from an EMBL/GenBank/DDBJ whole genome shotgun (WGS) entry which is preliminary data.</text>
</comment>
<evidence type="ECO:0000259" key="2">
    <source>
        <dbReference type="Pfam" id="PF14347"/>
    </source>
</evidence>
<evidence type="ECO:0000313" key="4">
    <source>
        <dbReference type="Proteomes" id="UP000029385"/>
    </source>
</evidence>
<dbReference type="PATRIC" id="fig|1121015.4.peg.477"/>